<dbReference type="InterPro" id="IPR002999">
    <property type="entry name" value="Tudor"/>
</dbReference>
<evidence type="ECO:0000259" key="5">
    <source>
        <dbReference type="PROSITE" id="PS50304"/>
    </source>
</evidence>
<comment type="subcellular location">
    <subcellularLocation>
        <location evidence="1">Nucleus</location>
    </subcellularLocation>
</comment>
<dbReference type="PANTHER" id="PTHR46297">
    <property type="entry name" value="ZINC FINGER CCCH-TYPE WITH G PATCH DOMAIN-CONTAINING PROTEIN"/>
    <property type="match status" value="1"/>
</dbReference>
<gene>
    <name evidence="6" type="ORF">NTJ_01598</name>
</gene>
<name>A0ABN7A910_9HEMI</name>
<dbReference type="Proteomes" id="UP001307889">
    <property type="component" value="Chromosome 1"/>
</dbReference>
<proteinExistence type="predicted"/>
<keyword evidence="3" id="KW-0175">Coiled coil</keyword>
<keyword evidence="7" id="KW-1185">Reference proteome</keyword>
<evidence type="ECO:0000256" key="2">
    <source>
        <dbReference type="ARBA" id="ARBA00023242"/>
    </source>
</evidence>
<dbReference type="PROSITE" id="PS50304">
    <property type="entry name" value="TUDOR"/>
    <property type="match status" value="1"/>
</dbReference>
<evidence type="ECO:0000256" key="4">
    <source>
        <dbReference type="SAM" id="MobiDB-lite"/>
    </source>
</evidence>
<dbReference type="Gene3D" id="2.30.30.140">
    <property type="match status" value="1"/>
</dbReference>
<accession>A0ABN7A910</accession>
<reference evidence="6 7" key="1">
    <citation type="submission" date="2023-09" db="EMBL/GenBank/DDBJ databases">
        <title>Nesidiocoris tenuis whole genome shotgun sequence.</title>
        <authorList>
            <person name="Shibata T."/>
            <person name="Shimoda M."/>
            <person name="Kobayashi T."/>
            <person name="Uehara T."/>
        </authorList>
    </citation>
    <scope>NUCLEOTIDE SEQUENCE [LARGE SCALE GENOMIC DNA]</scope>
    <source>
        <strain evidence="6 7">Japan</strain>
    </source>
</reference>
<protein>
    <submittedName>
        <fullName evidence="6">Survival of motor neuron-related-splicing factor</fullName>
    </submittedName>
</protein>
<evidence type="ECO:0000256" key="1">
    <source>
        <dbReference type="ARBA" id="ARBA00004123"/>
    </source>
</evidence>
<sequence>MEDLESNLQNYKLQLQQVEAALTTNPENEELLKLKADLEEVITLTKDLLKTQLLEDKVIDGDLDDKALEELAKPEPVHSTKTDWKPGDLCLAMLVNDGQFYEAQIESIEGYEVSVLFSHNKSIEVTTVEFIKELPRAESSSKFKRQPTSKVREYQKKKKQKKLQRYKQMEEERETEKNKWLAFASKTSKKGLIKKSIFASPDNVNGRVGIGTCGMSGRGMTDFTPAEKWKKGP</sequence>
<evidence type="ECO:0000256" key="3">
    <source>
        <dbReference type="SAM" id="Coils"/>
    </source>
</evidence>
<feature type="coiled-coil region" evidence="3">
    <location>
        <begin position="152"/>
        <end position="179"/>
    </location>
</feature>
<evidence type="ECO:0000313" key="6">
    <source>
        <dbReference type="EMBL" id="BES88791.1"/>
    </source>
</evidence>
<feature type="domain" description="Tudor" evidence="5">
    <location>
        <begin position="83"/>
        <end position="141"/>
    </location>
</feature>
<evidence type="ECO:0000313" key="7">
    <source>
        <dbReference type="Proteomes" id="UP001307889"/>
    </source>
</evidence>
<dbReference type="SUPFAM" id="SSF63748">
    <property type="entry name" value="Tudor/PWWP/MBT"/>
    <property type="match status" value="1"/>
</dbReference>
<dbReference type="SMART" id="SM00333">
    <property type="entry name" value="TUDOR"/>
    <property type="match status" value="1"/>
</dbReference>
<dbReference type="EMBL" id="AP028909">
    <property type="protein sequence ID" value="BES88791.1"/>
    <property type="molecule type" value="Genomic_DNA"/>
</dbReference>
<organism evidence="6 7">
    <name type="scientific">Nesidiocoris tenuis</name>
    <dbReference type="NCBI Taxonomy" id="355587"/>
    <lineage>
        <taxon>Eukaryota</taxon>
        <taxon>Metazoa</taxon>
        <taxon>Ecdysozoa</taxon>
        <taxon>Arthropoda</taxon>
        <taxon>Hexapoda</taxon>
        <taxon>Insecta</taxon>
        <taxon>Pterygota</taxon>
        <taxon>Neoptera</taxon>
        <taxon>Paraneoptera</taxon>
        <taxon>Hemiptera</taxon>
        <taxon>Heteroptera</taxon>
        <taxon>Panheteroptera</taxon>
        <taxon>Cimicomorpha</taxon>
        <taxon>Miridae</taxon>
        <taxon>Dicyphina</taxon>
        <taxon>Nesidiocoris</taxon>
    </lineage>
</organism>
<feature type="region of interest" description="Disordered" evidence="4">
    <location>
        <begin position="214"/>
        <end position="233"/>
    </location>
</feature>
<keyword evidence="2" id="KW-0539">Nucleus</keyword>